<sequence>MNSKNRLYTLFFISGPRTYYLGKRFFPLLLLLLATVLFAENRTFTISTKILKNADKIYGAEAVARLLDWQQFIRQDQSENDLEKLQKVNNFFNRFEFVSDALHWQKKDYWATPIEFLASDGGDCEDFAMAKYFTLKRLGVEEKKINMTYVKAWKLNQAHMVLTYYETPGSEPLVLDNLIPDIKPASQRDDLLPVFSFNASSLWIAKERGRGNLVGESKRLKLWTDLLERMPDSLK</sequence>
<evidence type="ECO:0000313" key="1">
    <source>
        <dbReference type="EMBL" id="SDP83173.1"/>
    </source>
</evidence>
<name>A0A1H0VXX7_9BACT</name>
<dbReference type="AlphaFoldDB" id="A0A1H0VXX7"/>
<dbReference type="InterPro" id="IPR010319">
    <property type="entry name" value="Transglutaminase-like_Cys_pept"/>
</dbReference>
<dbReference type="PANTHER" id="PTHR39327:SF1">
    <property type="entry name" value="BLR5470 PROTEIN"/>
    <property type="match status" value="1"/>
</dbReference>
<accession>A0A1H0VXX7</accession>
<dbReference type="Gene3D" id="3.10.620.30">
    <property type="match status" value="1"/>
</dbReference>
<organism evidence="1 2">
    <name type="scientific">Desulforhopalus singaporensis</name>
    <dbReference type="NCBI Taxonomy" id="91360"/>
    <lineage>
        <taxon>Bacteria</taxon>
        <taxon>Pseudomonadati</taxon>
        <taxon>Thermodesulfobacteriota</taxon>
        <taxon>Desulfobulbia</taxon>
        <taxon>Desulfobulbales</taxon>
        <taxon>Desulfocapsaceae</taxon>
        <taxon>Desulforhopalus</taxon>
    </lineage>
</organism>
<protein>
    <submittedName>
        <fullName evidence="1">Transglutaminase-like cysteine proteinase BTLCP</fullName>
    </submittedName>
</protein>
<dbReference type="Proteomes" id="UP000199073">
    <property type="component" value="Unassembled WGS sequence"/>
</dbReference>
<dbReference type="EMBL" id="FNJI01000074">
    <property type="protein sequence ID" value="SDP83173.1"/>
    <property type="molecule type" value="Genomic_DNA"/>
</dbReference>
<proteinExistence type="predicted"/>
<dbReference type="STRING" id="91360.SAMN05660330_04302"/>
<keyword evidence="2" id="KW-1185">Reference proteome</keyword>
<reference evidence="1 2" key="1">
    <citation type="submission" date="2016-10" db="EMBL/GenBank/DDBJ databases">
        <authorList>
            <person name="de Groot N.N."/>
        </authorList>
    </citation>
    <scope>NUCLEOTIDE SEQUENCE [LARGE SCALE GENOMIC DNA]</scope>
    <source>
        <strain evidence="1 2">DSM 12130</strain>
    </source>
</reference>
<evidence type="ECO:0000313" key="2">
    <source>
        <dbReference type="Proteomes" id="UP000199073"/>
    </source>
</evidence>
<dbReference type="Pfam" id="PF06035">
    <property type="entry name" value="Peptidase_C93"/>
    <property type="match status" value="1"/>
</dbReference>
<dbReference type="PANTHER" id="PTHR39327">
    <property type="match status" value="1"/>
</dbReference>
<dbReference type="RefSeq" id="WP_245695271.1">
    <property type="nucleotide sequence ID" value="NZ_FNJI01000074.1"/>
</dbReference>
<gene>
    <name evidence="1" type="ORF">SAMN05660330_04302</name>
</gene>